<dbReference type="EMBL" id="NEVM01000001">
    <property type="protein sequence ID" value="OZI37859.1"/>
    <property type="molecule type" value="Genomic_DNA"/>
</dbReference>
<dbReference type="CDD" id="cd03257">
    <property type="entry name" value="ABC_NikE_OppD_transporters"/>
    <property type="match status" value="2"/>
</dbReference>
<keyword evidence="2" id="KW-0813">Transport</keyword>
<dbReference type="InterPro" id="IPR013563">
    <property type="entry name" value="Oligopep_ABC_C"/>
</dbReference>
<dbReference type="NCBIfam" id="NF007739">
    <property type="entry name" value="PRK10419.1"/>
    <property type="match status" value="2"/>
</dbReference>
<dbReference type="InterPro" id="IPR003593">
    <property type="entry name" value="AAA+_ATPase"/>
</dbReference>
<feature type="domain" description="ABC transporter" evidence="6">
    <location>
        <begin position="278"/>
        <end position="522"/>
    </location>
</feature>
<dbReference type="SMART" id="SM00382">
    <property type="entry name" value="AAA"/>
    <property type="match status" value="2"/>
</dbReference>
<evidence type="ECO:0000256" key="2">
    <source>
        <dbReference type="ARBA" id="ARBA00022448"/>
    </source>
</evidence>
<evidence type="ECO:0000256" key="4">
    <source>
        <dbReference type="ARBA" id="ARBA00022741"/>
    </source>
</evidence>
<dbReference type="InterPro" id="IPR017871">
    <property type="entry name" value="ABC_transporter-like_CS"/>
</dbReference>
<dbReference type="GO" id="GO:0005524">
    <property type="term" value="F:ATP binding"/>
    <property type="evidence" value="ECO:0007669"/>
    <property type="project" value="UniProtKB-KW"/>
</dbReference>
<dbReference type="AlphaFoldDB" id="A0A261SKA2"/>
<keyword evidence="3" id="KW-1003">Cell membrane</keyword>
<dbReference type="InterPro" id="IPR050319">
    <property type="entry name" value="ABC_transp_ATP-bind"/>
</dbReference>
<evidence type="ECO:0000256" key="3">
    <source>
        <dbReference type="ARBA" id="ARBA00022475"/>
    </source>
</evidence>
<feature type="domain" description="ABC transporter" evidence="6">
    <location>
        <begin position="2"/>
        <end position="253"/>
    </location>
</feature>
<evidence type="ECO:0000256" key="1">
    <source>
        <dbReference type="ARBA" id="ARBA00005417"/>
    </source>
</evidence>
<dbReference type="PROSITE" id="PS00211">
    <property type="entry name" value="ABC_TRANSPORTER_1"/>
    <property type="match status" value="2"/>
</dbReference>
<dbReference type="GO" id="GO:0055085">
    <property type="term" value="P:transmembrane transport"/>
    <property type="evidence" value="ECO:0007669"/>
    <property type="project" value="UniProtKB-ARBA"/>
</dbReference>
<dbReference type="SUPFAM" id="SSF52540">
    <property type="entry name" value="P-loop containing nucleoside triphosphate hydrolases"/>
    <property type="match status" value="2"/>
</dbReference>
<comment type="similarity">
    <text evidence="1">Belongs to the ABC transporter superfamily.</text>
</comment>
<organism evidence="7 8">
    <name type="scientific">Bordetella genomosp. 10</name>
    <dbReference type="NCBI Taxonomy" id="1416804"/>
    <lineage>
        <taxon>Bacteria</taxon>
        <taxon>Pseudomonadati</taxon>
        <taxon>Pseudomonadota</taxon>
        <taxon>Betaproteobacteria</taxon>
        <taxon>Burkholderiales</taxon>
        <taxon>Alcaligenaceae</taxon>
        <taxon>Bordetella</taxon>
    </lineage>
</organism>
<dbReference type="InterPro" id="IPR027417">
    <property type="entry name" value="P-loop_NTPase"/>
</dbReference>
<dbReference type="InterPro" id="IPR003439">
    <property type="entry name" value="ABC_transporter-like_ATP-bd"/>
</dbReference>
<protein>
    <submittedName>
        <fullName evidence="7">ABC transporter ATP-binding protein</fullName>
    </submittedName>
</protein>
<dbReference type="Pfam" id="PF08352">
    <property type="entry name" value="oligo_HPY"/>
    <property type="match status" value="1"/>
</dbReference>
<keyword evidence="8" id="KW-1185">Reference proteome</keyword>
<accession>A0A261SKA2</accession>
<keyword evidence="4" id="KW-0547">Nucleotide-binding</keyword>
<dbReference type="PROSITE" id="PS50893">
    <property type="entry name" value="ABC_TRANSPORTER_2"/>
    <property type="match status" value="2"/>
</dbReference>
<dbReference type="Proteomes" id="UP000216020">
    <property type="component" value="Unassembled WGS sequence"/>
</dbReference>
<sequence>MLEIENLTVQYRDNEHPAVDGARVSVGSGEIVALIGESGSGKSTLSRAVIGLLPKTARIARGSIRVDGQELTALSEREWVKWRGRLIGLVPQDPATSLDPVQAIGAQVTEIFRLHASDRRRSRAELRDEAEALLELVGIDHPGQRLRQYPHELSGGMRQRVLIAMAFGLRPRLLIADEPTSALDVTVQKQVLEVFDRLARQTRVAVLFVTHNLAVACDHAQRAVVMRNGKVLESGAVEDVLFKPTQQYTRDLVGSAFKVRAGADRAARRELPPARPAVEVAGLTKVFAHGPGQRFTAVDAVSFAVPAGSTFALVGESGSGKSTIARLILGLTRPSAGMVRVDGRETSSLTGGAQREVWRHIQLVQQNPQVALDPRMTAEQIISEPLHAFDIGDRARRRLRVVELLDQVGLPRNTARRRPRELSGGQQQRVAIARALAPEPRIVVLDEALSALDVVTQARIIDLLDGLQRALNLTYLFISHDLDVVRSLSDAVAVLRHGRLIETGAAGIVLAQPRHAYTRALLEATPGQRWRRREEEASLTAAPTALALQ</sequence>
<dbReference type="PANTHER" id="PTHR43776">
    <property type="entry name" value="TRANSPORT ATP-BINDING PROTEIN"/>
    <property type="match status" value="1"/>
</dbReference>
<dbReference type="Pfam" id="PF00005">
    <property type="entry name" value="ABC_tran"/>
    <property type="match status" value="2"/>
</dbReference>
<gene>
    <name evidence="7" type="ORF">CAL29_05670</name>
</gene>
<keyword evidence="3" id="KW-0472">Membrane</keyword>
<proteinExistence type="inferred from homology"/>
<evidence type="ECO:0000256" key="5">
    <source>
        <dbReference type="ARBA" id="ARBA00022840"/>
    </source>
</evidence>
<name>A0A261SKA2_9BORD</name>
<comment type="caution">
    <text evidence="7">The sequence shown here is derived from an EMBL/GenBank/DDBJ whole genome shotgun (WGS) entry which is preliminary data.</text>
</comment>
<dbReference type="RefSeq" id="WP_094851959.1">
    <property type="nucleotide sequence ID" value="NZ_NEVM01000001.1"/>
</dbReference>
<dbReference type="GO" id="GO:0016887">
    <property type="term" value="F:ATP hydrolysis activity"/>
    <property type="evidence" value="ECO:0007669"/>
    <property type="project" value="InterPro"/>
</dbReference>
<dbReference type="GO" id="GO:0015833">
    <property type="term" value="P:peptide transport"/>
    <property type="evidence" value="ECO:0007669"/>
    <property type="project" value="InterPro"/>
</dbReference>
<reference evidence="8" key="1">
    <citation type="submission" date="2017-05" db="EMBL/GenBank/DDBJ databases">
        <title>Complete and WGS of Bordetella genogroups.</title>
        <authorList>
            <person name="Spilker T."/>
            <person name="Lipuma J."/>
        </authorList>
    </citation>
    <scope>NUCLEOTIDE SEQUENCE [LARGE SCALE GENOMIC DNA]</scope>
    <source>
        <strain evidence="8">AU16122</strain>
    </source>
</reference>
<evidence type="ECO:0000259" key="6">
    <source>
        <dbReference type="PROSITE" id="PS50893"/>
    </source>
</evidence>
<dbReference type="PANTHER" id="PTHR43776:SF7">
    <property type="entry name" value="D,D-DIPEPTIDE TRANSPORT ATP-BINDING PROTEIN DDPF-RELATED"/>
    <property type="match status" value="1"/>
</dbReference>
<evidence type="ECO:0000313" key="8">
    <source>
        <dbReference type="Proteomes" id="UP000216020"/>
    </source>
</evidence>
<dbReference type="Gene3D" id="3.40.50.300">
    <property type="entry name" value="P-loop containing nucleotide triphosphate hydrolases"/>
    <property type="match status" value="2"/>
</dbReference>
<keyword evidence="5 7" id="KW-0067">ATP-binding</keyword>
<dbReference type="OrthoDB" id="9802772at2"/>
<evidence type="ECO:0000313" key="7">
    <source>
        <dbReference type="EMBL" id="OZI37859.1"/>
    </source>
</evidence>